<feature type="compositionally biased region" description="Basic and acidic residues" evidence="1">
    <location>
        <begin position="60"/>
        <end position="70"/>
    </location>
</feature>
<feature type="region of interest" description="Disordered" evidence="1">
    <location>
        <begin position="137"/>
        <end position="272"/>
    </location>
</feature>
<sequence>MSKVPKFGAWEANENFTVYFDTARKTKNNGQKINPNDPEENPDLFGASTRAQAQAAPSQSRKDEKIETKRGGPSYAEDEPRAQARPVTAKAETKEPRPQYVPTPAQEGRAKVPQFGAWNGGEGAQYTAYFDTARKAKNEGGEPVMNRDVSDKPRPTPATKVRAEAKDDVQRNESRGSTSSVTGSDGLAKQPSVPKVNAQSRPAGGRANKAAAVPEFGGWNKPKNEPSQEGYTIAFARAKEERNTPLNSAVPPSYQQQPQYNNQKQASCCTIL</sequence>
<dbReference type="AlphaFoldDB" id="A0AAW1NES0"/>
<feature type="domain" description="RIN4 pathogenic type III effector avirulence factor Avr cleavage site" evidence="2">
    <location>
        <begin position="208"/>
        <end position="242"/>
    </location>
</feature>
<evidence type="ECO:0000259" key="2">
    <source>
        <dbReference type="Pfam" id="PF05627"/>
    </source>
</evidence>
<feature type="domain" description="RIN4 pathogenic type III effector avirulence factor Avr cleavage site" evidence="2">
    <location>
        <begin position="108"/>
        <end position="137"/>
    </location>
</feature>
<evidence type="ECO:0000313" key="4">
    <source>
        <dbReference type="Proteomes" id="UP001443914"/>
    </source>
</evidence>
<dbReference type="Proteomes" id="UP001443914">
    <property type="component" value="Unassembled WGS sequence"/>
</dbReference>
<feature type="compositionally biased region" description="Low complexity" evidence="1">
    <location>
        <begin position="251"/>
        <end position="265"/>
    </location>
</feature>
<evidence type="ECO:0000256" key="1">
    <source>
        <dbReference type="SAM" id="MobiDB-lite"/>
    </source>
</evidence>
<feature type="region of interest" description="Disordered" evidence="1">
    <location>
        <begin position="26"/>
        <end position="120"/>
    </location>
</feature>
<gene>
    <name evidence="3" type="ORF">RND81_01G146900</name>
</gene>
<dbReference type="Pfam" id="PF05627">
    <property type="entry name" value="AvrRpt-cleavage"/>
    <property type="match status" value="3"/>
</dbReference>
<dbReference type="InterPro" id="IPR008700">
    <property type="entry name" value="TypeIII_avirulence_cleave"/>
</dbReference>
<accession>A0AAW1NES0</accession>
<evidence type="ECO:0000313" key="3">
    <source>
        <dbReference type="EMBL" id="KAK9757189.1"/>
    </source>
</evidence>
<dbReference type="InterPro" id="IPR040387">
    <property type="entry name" value="RIN4/NOI4"/>
</dbReference>
<name>A0AAW1NES0_SAPOF</name>
<dbReference type="PANTHER" id="PTHR33159">
    <property type="entry name" value="RPM1-INTERACTING PROTEIN 4 (RIN4) FAMILY PROTEIN"/>
    <property type="match status" value="1"/>
</dbReference>
<dbReference type="GO" id="GO:0005886">
    <property type="term" value="C:plasma membrane"/>
    <property type="evidence" value="ECO:0007669"/>
    <property type="project" value="TreeGrafter"/>
</dbReference>
<dbReference type="EMBL" id="JBDFQZ010000001">
    <property type="protein sequence ID" value="KAK9757189.1"/>
    <property type="molecule type" value="Genomic_DNA"/>
</dbReference>
<proteinExistence type="predicted"/>
<feature type="compositionally biased region" description="Basic and acidic residues" evidence="1">
    <location>
        <begin position="161"/>
        <end position="174"/>
    </location>
</feature>
<keyword evidence="4" id="KW-1185">Reference proteome</keyword>
<feature type="compositionally biased region" description="Low complexity" evidence="1">
    <location>
        <begin position="47"/>
        <end position="59"/>
    </location>
</feature>
<reference evidence="3" key="1">
    <citation type="submission" date="2024-03" db="EMBL/GenBank/DDBJ databases">
        <title>WGS assembly of Saponaria officinalis var. Norfolk2.</title>
        <authorList>
            <person name="Jenkins J."/>
            <person name="Shu S."/>
            <person name="Grimwood J."/>
            <person name="Barry K."/>
            <person name="Goodstein D."/>
            <person name="Schmutz J."/>
            <person name="Leebens-Mack J."/>
            <person name="Osbourn A."/>
        </authorList>
    </citation>
    <scope>NUCLEOTIDE SEQUENCE [LARGE SCALE GENOMIC DNA]</scope>
    <source>
        <strain evidence="3">JIC</strain>
    </source>
</reference>
<feature type="domain" description="RIN4 pathogenic type III effector avirulence factor Avr cleavage site" evidence="2">
    <location>
        <begin position="3"/>
        <end position="27"/>
    </location>
</feature>
<organism evidence="3 4">
    <name type="scientific">Saponaria officinalis</name>
    <name type="common">Common soapwort</name>
    <name type="synonym">Lychnis saponaria</name>
    <dbReference type="NCBI Taxonomy" id="3572"/>
    <lineage>
        <taxon>Eukaryota</taxon>
        <taxon>Viridiplantae</taxon>
        <taxon>Streptophyta</taxon>
        <taxon>Embryophyta</taxon>
        <taxon>Tracheophyta</taxon>
        <taxon>Spermatophyta</taxon>
        <taxon>Magnoliopsida</taxon>
        <taxon>eudicotyledons</taxon>
        <taxon>Gunneridae</taxon>
        <taxon>Pentapetalae</taxon>
        <taxon>Caryophyllales</taxon>
        <taxon>Caryophyllaceae</taxon>
        <taxon>Caryophylleae</taxon>
        <taxon>Saponaria</taxon>
    </lineage>
</organism>
<comment type="caution">
    <text evidence="3">The sequence shown here is derived from an EMBL/GenBank/DDBJ whole genome shotgun (WGS) entry which is preliminary data.</text>
</comment>
<protein>
    <recommendedName>
        <fullName evidence="2">RIN4 pathogenic type III effector avirulence factor Avr cleavage site domain-containing protein</fullName>
    </recommendedName>
</protein>
<dbReference type="PANTHER" id="PTHR33159:SF6">
    <property type="entry name" value="RPM1-INTERACTING PROTEIN 4"/>
    <property type="match status" value="1"/>
</dbReference>